<organism evidence="1 2">
    <name type="scientific">Gloeophyllum trabeum (strain ATCC 11539 / FP-39264 / Madison 617)</name>
    <name type="common">Brown rot fungus</name>
    <dbReference type="NCBI Taxonomy" id="670483"/>
    <lineage>
        <taxon>Eukaryota</taxon>
        <taxon>Fungi</taxon>
        <taxon>Dikarya</taxon>
        <taxon>Basidiomycota</taxon>
        <taxon>Agaricomycotina</taxon>
        <taxon>Agaricomycetes</taxon>
        <taxon>Gloeophyllales</taxon>
        <taxon>Gloeophyllaceae</taxon>
        <taxon>Gloeophyllum</taxon>
    </lineage>
</organism>
<dbReference type="GeneID" id="19305103"/>
<feature type="non-terminal residue" evidence="1">
    <location>
        <position position="1"/>
    </location>
</feature>
<dbReference type="RefSeq" id="XP_007865492.1">
    <property type="nucleotide sequence ID" value="XM_007867301.1"/>
</dbReference>
<dbReference type="InterPro" id="IPR038765">
    <property type="entry name" value="Papain-like_cys_pep_sf"/>
</dbReference>
<dbReference type="HOGENOM" id="CLU_138918_0_0_1"/>
<dbReference type="SUPFAM" id="SSF54001">
    <property type="entry name" value="Cysteine proteinases"/>
    <property type="match status" value="1"/>
</dbReference>
<keyword evidence="2" id="KW-1185">Reference proteome</keyword>
<reference evidence="1 2" key="1">
    <citation type="journal article" date="2012" name="Science">
        <title>The Paleozoic origin of enzymatic lignin decomposition reconstructed from 31 fungal genomes.</title>
        <authorList>
            <person name="Floudas D."/>
            <person name="Binder M."/>
            <person name="Riley R."/>
            <person name="Barry K."/>
            <person name="Blanchette R.A."/>
            <person name="Henrissat B."/>
            <person name="Martinez A.T."/>
            <person name="Otillar R."/>
            <person name="Spatafora J.W."/>
            <person name="Yadav J.S."/>
            <person name="Aerts A."/>
            <person name="Benoit I."/>
            <person name="Boyd A."/>
            <person name="Carlson A."/>
            <person name="Copeland A."/>
            <person name="Coutinho P.M."/>
            <person name="de Vries R.P."/>
            <person name="Ferreira P."/>
            <person name="Findley K."/>
            <person name="Foster B."/>
            <person name="Gaskell J."/>
            <person name="Glotzer D."/>
            <person name="Gorecki P."/>
            <person name="Heitman J."/>
            <person name="Hesse C."/>
            <person name="Hori C."/>
            <person name="Igarashi K."/>
            <person name="Jurgens J.A."/>
            <person name="Kallen N."/>
            <person name="Kersten P."/>
            <person name="Kohler A."/>
            <person name="Kuees U."/>
            <person name="Kumar T.K.A."/>
            <person name="Kuo A."/>
            <person name="LaButti K."/>
            <person name="Larrondo L.F."/>
            <person name="Lindquist E."/>
            <person name="Ling A."/>
            <person name="Lombard V."/>
            <person name="Lucas S."/>
            <person name="Lundell T."/>
            <person name="Martin R."/>
            <person name="McLaughlin D.J."/>
            <person name="Morgenstern I."/>
            <person name="Morin E."/>
            <person name="Murat C."/>
            <person name="Nagy L.G."/>
            <person name="Nolan M."/>
            <person name="Ohm R.A."/>
            <person name="Patyshakuliyeva A."/>
            <person name="Rokas A."/>
            <person name="Ruiz-Duenas F.J."/>
            <person name="Sabat G."/>
            <person name="Salamov A."/>
            <person name="Samejima M."/>
            <person name="Schmutz J."/>
            <person name="Slot J.C."/>
            <person name="St John F."/>
            <person name="Stenlid J."/>
            <person name="Sun H."/>
            <person name="Sun S."/>
            <person name="Syed K."/>
            <person name="Tsang A."/>
            <person name="Wiebenga A."/>
            <person name="Young D."/>
            <person name="Pisabarro A."/>
            <person name="Eastwood D.C."/>
            <person name="Martin F."/>
            <person name="Cullen D."/>
            <person name="Grigoriev I.V."/>
            <person name="Hibbett D.S."/>
        </authorList>
    </citation>
    <scope>NUCLEOTIDE SEQUENCE [LARGE SCALE GENOMIC DNA]</scope>
    <source>
        <strain evidence="1 2">ATCC 11539</strain>
    </source>
</reference>
<evidence type="ECO:0000313" key="2">
    <source>
        <dbReference type="Proteomes" id="UP000030669"/>
    </source>
</evidence>
<dbReference type="OMA" id="HEMALQC"/>
<proteinExistence type="predicted"/>
<dbReference type="OrthoDB" id="2994928at2759"/>
<protein>
    <recommendedName>
        <fullName evidence="3">Ubiquitin-like protease family profile domain-containing protein</fullName>
    </recommendedName>
</protein>
<dbReference type="KEGG" id="gtr:GLOTRDRAFT_23664"/>
<dbReference type="EMBL" id="KB469301">
    <property type="protein sequence ID" value="EPQ55883.1"/>
    <property type="molecule type" value="Genomic_DNA"/>
</dbReference>
<dbReference type="AlphaFoldDB" id="S7Q8Y3"/>
<accession>S7Q8Y3</accession>
<dbReference type="Gene3D" id="3.40.395.10">
    <property type="entry name" value="Adenoviral Proteinase, Chain A"/>
    <property type="match status" value="1"/>
</dbReference>
<dbReference type="Proteomes" id="UP000030669">
    <property type="component" value="Unassembled WGS sequence"/>
</dbReference>
<gene>
    <name evidence="1" type="ORF">GLOTRDRAFT_23664</name>
</gene>
<feature type="non-terminal residue" evidence="1">
    <location>
        <position position="135"/>
    </location>
</feature>
<name>S7Q8Y3_GLOTA</name>
<sequence length="135" mass="14976">YSQLPRLYSTELIAFRQRMHLTHVDTLIFPLWTNNHYSAYCYQPTVGLVYSDSLGLEPPSDVLCVFAWLLEGLGYPIPPCAVHAPIPLQGPASGSCGVAATSFIETQINPNAPVWSGGNSELLRDRFLKKLLAYH</sequence>
<evidence type="ECO:0000313" key="1">
    <source>
        <dbReference type="EMBL" id="EPQ55883.1"/>
    </source>
</evidence>
<evidence type="ECO:0008006" key="3">
    <source>
        <dbReference type="Google" id="ProtNLM"/>
    </source>
</evidence>